<dbReference type="InterPro" id="IPR036852">
    <property type="entry name" value="Peptidase_S8/S53_dom_sf"/>
</dbReference>
<accession>A0ABR4B118</accession>
<evidence type="ECO:0000313" key="2">
    <source>
        <dbReference type="Proteomes" id="UP001590951"/>
    </source>
</evidence>
<evidence type="ECO:0000313" key="1">
    <source>
        <dbReference type="EMBL" id="KAL2051108.1"/>
    </source>
</evidence>
<organism evidence="1 2">
    <name type="scientific">Lepraria finkii</name>
    <dbReference type="NCBI Taxonomy" id="1340010"/>
    <lineage>
        <taxon>Eukaryota</taxon>
        <taxon>Fungi</taxon>
        <taxon>Dikarya</taxon>
        <taxon>Ascomycota</taxon>
        <taxon>Pezizomycotina</taxon>
        <taxon>Lecanoromycetes</taxon>
        <taxon>OSLEUM clade</taxon>
        <taxon>Lecanoromycetidae</taxon>
        <taxon>Lecanorales</taxon>
        <taxon>Lecanorineae</taxon>
        <taxon>Stereocaulaceae</taxon>
        <taxon>Lepraria</taxon>
    </lineage>
</organism>
<dbReference type="EMBL" id="JBHFEH010000039">
    <property type="protein sequence ID" value="KAL2051108.1"/>
    <property type="molecule type" value="Genomic_DNA"/>
</dbReference>
<keyword evidence="2" id="KW-1185">Reference proteome</keyword>
<name>A0ABR4B118_9LECA</name>
<dbReference type="SUPFAM" id="SSF52743">
    <property type="entry name" value="Subtilisin-like"/>
    <property type="match status" value="1"/>
</dbReference>
<protein>
    <submittedName>
        <fullName evidence="1">Uncharacterized protein</fullName>
    </submittedName>
</protein>
<sequence length="264" mass="28319">MVRHASPWNTFDLIQALTWAIDQWIRIRDPQPVKVAVMSLAFGDNVGPNYQSLTDSNSSGVASNYPAMYTAVPGLLVVGATDNNGRIKSGQDLTSMANYVSLFAPGAGVWVAENDAADSQITGTSAFCATVTDQTAWPRRVDDIRYQLLATEYSRNPAGSANALLAIWNGLALVNGCQVQPMKHQRDGSSASVCSVESSTSSLPASCFFKYTKLSSFLVFNYPIISSTAIDHRSSAVQVSRSPLMVGNLNDPAFNTAIINALRA</sequence>
<comment type="caution">
    <text evidence="1">The sequence shown here is derived from an EMBL/GenBank/DDBJ whole genome shotgun (WGS) entry which is preliminary data.</text>
</comment>
<gene>
    <name evidence="1" type="ORF">ABVK25_008702</name>
</gene>
<proteinExistence type="predicted"/>
<reference evidence="1 2" key="1">
    <citation type="submission" date="2024-09" db="EMBL/GenBank/DDBJ databases">
        <title>Rethinking Asexuality: The Enigmatic Case of Functional Sexual Genes in Lepraria (Stereocaulaceae).</title>
        <authorList>
            <person name="Doellman M."/>
            <person name="Sun Y."/>
            <person name="Barcenas-Pena A."/>
            <person name="Lumbsch H.T."/>
            <person name="Grewe F."/>
        </authorList>
    </citation>
    <scope>NUCLEOTIDE SEQUENCE [LARGE SCALE GENOMIC DNA]</scope>
    <source>
        <strain evidence="1 2">Grewe 0041</strain>
    </source>
</reference>
<dbReference type="Proteomes" id="UP001590951">
    <property type="component" value="Unassembled WGS sequence"/>
</dbReference>
<dbReference type="Gene3D" id="3.40.50.200">
    <property type="entry name" value="Peptidase S8/S53 domain"/>
    <property type="match status" value="1"/>
</dbReference>